<protein>
    <recommendedName>
        <fullName evidence="3">SRPBCC family protein</fullName>
    </recommendedName>
</protein>
<dbReference type="HOGENOM" id="CLU_099837_0_0_11"/>
<gene>
    <name evidence="1" type="ordered locus">Asphe3_21270</name>
</gene>
<dbReference type="Proteomes" id="UP000008639">
    <property type="component" value="Chromosome"/>
</dbReference>
<accession>F0M359</accession>
<dbReference type="AlphaFoldDB" id="F0M359"/>
<dbReference type="eggNOG" id="COG3832">
    <property type="taxonomic scope" value="Bacteria"/>
</dbReference>
<sequence>MRARPRRPWSAARDAAVVLAEYAAETAYGYLHPQWRVSGATDREASEDLPGDAVVPQPNWQATRAVSIQCPPAHLWPWLAQAGYGRGGWYGDLPWWKDPEGATGRHSSAATILAQYQSVREGDILLDGPNCDATTGAWRVVRADPPRSLVLHSRRTLSGREVLPGARTPRSYFSCSWAFVLRREGETGTRLIVRSRADYHPAWMVRAAAVIRSGDTVMQRAMLAGIKRRAEKACNA</sequence>
<reference evidence="1 2" key="1">
    <citation type="journal article" date="2011" name="Stand. Genomic Sci.">
        <title>Complete genome sequence of Arthrobacter phenanthrenivorans type strain (Sphe3).</title>
        <authorList>
            <person name="Kallimanis A."/>
            <person name="Labutti K.M."/>
            <person name="Lapidus A."/>
            <person name="Clum A."/>
            <person name="Lykidis A."/>
            <person name="Mavromatis K."/>
            <person name="Pagani I."/>
            <person name="Liolios K."/>
            <person name="Ivanova N."/>
            <person name="Goodwin L."/>
            <person name="Pitluck S."/>
            <person name="Chen A."/>
            <person name="Palaniappan K."/>
            <person name="Markowitz V."/>
            <person name="Bristow J."/>
            <person name="Velentzas A.D."/>
            <person name="Perisynakis A."/>
            <person name="Ouzounis C.C."/>
            <person name="Kyrpides N.C."/>
            <person name="Koukkou A.I."/>
            <person name="Drainas C."/>
        </authorList>
    </citation>
    <scope>NUCLEOTIDE SEQUENCE [LARGE SCALE GENOMIC DNA]</scope>
    <source>
        <strain evidence="2">DSM 18606 / JCM 16027 / LMG 23796 / Sphe3</strain>
    </source>
</reference>
<evidence type="ECO:0000313" key="2">
    <source>
        <dbReference type="Proteomes" id="UP000008639"/>
    </source>
</evidence>
<evidence type="ECO:0000313" key="1">
    <source>
        <dbReference type="EMBL" id="ADX73280.1"/>
    </source>
</evidence>
<dbReference type="SUPFAM" id="SSF55961">
    <property type="entry name" value="Bet v1-like"/>
    <property type="match status" value="1"/>
</dbReference>
<proteinExistence type="predicted"/>
<name>F0M359_PSEPM</name>
<evidence type="ECO:0008006" key="3">
    <source>
        <dbReference type="Google" id="ProtNLM"/>
    </source>
</evidence>
<dbReference type="EMBL" id="CP002379">
    <property type="protein sequence ID" value="ADX73280.1"/>
    <property type="molecule type" value="Genomic_DNA"/>
</dbReference>
<dbReference type="KEGG" id="apn:Asphe3_21270"/>
<organism evidence="1 2">
    <name type="scientific">Pseudarthrobacter phenanthrenivorans (strain DSM 18606 / JCM 16027 / LMG 23796 / Sphe3)</name>
    <name type="common">Arthrobacter phenanthrenivorans</name>
    <dbReference type="NCBI Taxonomy" id="930171"/>
    <lineage>
        <taxon>Bacteria</taxon>
        <taxon>Bacillati</taxon>
        <taxon>Actinomycetota</taxon>
        <taxon>Actinomycetes</taxon>
        <taxon>Micrococcales</taxon>
        <taxon>Micrococcaceae</taxon>
        <taxon>Pseudarthrobacter</taxon>
    </lineage>
</organism>